<accession>A0A6J1MBY7</accession>
<dbReference type="Proteomes" id="UP000504633">
    <property type="component" value="Unplaced"/>
</dbReference>
<feature type="region of interest" description="Disordered" evidence="11">
    <location>
        <begin position="1"/>
        <end position="52"/>
    </location>
</feature>
<dbReference type="GeneID" id="111601866"/>
<keyword evidence="4" id="KW-0963">Cytoplasm</keyword>
<keyword evidence="5" id="KW-0597">Phosphoprotein</keyword>
<evidence type="ECO:0000256" key="2">
    <source>
        <dbReference type="ARBA" id="ARBA00004324"/>
    </source>
</evidence>
<evidence type="ECO:0000256" key="4">
    <source>
        <dbReference type="ARBA" id="ARBA00022490"/>
    </source>
</evidence>
<comment type="subcellular location">
    <subcellularLocation>
        <location evidence="1">Cytoplasm</location>
        <location evidence="1">Stress granule</location>
    </subcellularLocation>
    <subcellularLocation>
        <location evidence="2">Nucleus speckle</location>
    </subcellularLocation>
</comment>
<dbReference type="PANTHER" id="PTHR31638:SF3">
    <property type="entry name" value="DAZ-ASSOCIATED PROTEIN 2"/>
    <property type="match status" value="1"/>
</dbReference>
<dbReference type="OrthoDB" id="7969459at2759"/>
<dbReference type="GO" id="GO:0016607">
    <property type="term" value="C:nuclear speck"/>
    <property type="evidence" value="ECO:0007669"/>
    <property type="project" value="UniProtKB-SubCell"/>
</dbReference>
<dbReference type="OMA" id="AMPMHIP"/>
<evidence type="ECO:0000256" key="5">
    <source>
        <dbReference type="ARBA" id="ARBA00022553"/>
    </source>
</evidence>
<evidence type="ECO:0000256" key="3">
    <source>
        <dbReference type="ARBA" id="ARBA00014066"/>
    </source>
</evidence>
<dbReference type="Pfam" id="PF11029">
    <property type="entry name" value="DAZAP2"/>
    <property type="match status" value="1"/>
</dbReference>
<dbReference type="InterPro" id="IPR022730">
    <property type="entry name" value="DAZ_assoc-2"/>
</dbReference>
<dbReference type="PANTHER" id="PTHR31638">
    <property type="entry name" value="DAZ-ASSOCIATED PROTEIN 2"/>
    <property type="match status" value="1"/>
</dbReference>
<gene>
    <name evidence="13" type="primary">LOC111601866</name>
</gene>
<keyword evidence="6" id="KW-0832">Ubl conjugation</keyword>
<evidence type="ECO:0000256" key="7">
    <source>
        <dbReference type="ARBA" id="ARBA00023242"/>
    </source>
</evidence>
<evidence type="ECO:0000313" key="13">
    <source>
        <dbReference type="RefSeq" id="XP_023174475.1"/>
    </source>
</evidence>
<organism evidence="12 13">
    <name type="scientific">Drosophila hydei</name>
    <name type="common">Fruit fly</name>
    <dbReference type="NCBI Taxonomy" id="7224"/>
    <lineage>
        <taxon>Eukaryota</taxon>
        <taxon>Metazoa</taxon>
        <taxon>Ecdysozoa</taxon>
        <taxon>Arthropoda</taxon>
        <taxon>Hexapoda</taxon>
        <taxon>Insecta</taxon>
        <taxon>Pterygota</taxon>
        <taxon>Neoptera</taxon>
        <taxon>Endopterygota</taxon>
        <taxon>Diptera</taxon>
        <taxon>Brachycera</taxon>
        <taxon>Muscomorpha</taxon>
        <taxon>Ephydroidea</taxon>
        <taxon>Drosophilidae</taxon>
        <taxon>Drosophila</taxon>
    </lineage>
</organism>
<proteinExistence type="predicted"/>
<name>A0A6J1MBY7_DROHY</name>
<comment type="function">
    <text evidence="10">In unstressed cells, promotes SIAH1-mediated polyubiquitination and degradation of the serine/threonine-protein kinase HIPK2, probably by acting as a loading factor that potentiates complex formation between HIPK2 and ubiquitin ligase SIAH1. In response to DNA damage, localizes to the nucleus following phosphorylation by HIPK2 and modulates the expression of a subset of TP53/p53 target genes by binding to TP53 at target gene promoters. This limits the expression of a number of cell death-mediating TP53 target genes, reducing DNA damage-induced cell death. Enhances the binding of transcription factor TCF7L2/TCF4, a Wnt signaling pathway effector, to the promoters of target genes. Plays a role in stress granule formation.</text>
</comment>
<dbReference type="RefSeq" id="XP_023174475.1">
    <property type="nucleotide sequence ID" value="XM_023318707.1"/>
</dbReference>
<evidence type="ECO:0000256" key="10">
    <source>
        <dbReference type="ARBA" id="ARBA00045449"/>
    </source>
</evidence>
<evidence type="ECO:0000256" key="11">
    <source>
        <dbReference type="SAM" id="MobiDB-lite"/>
    </source>
</evidence>
<dbReference type="GO" id="GO:0010494">
    <property type="term" value="C:cytoplasmic stress granule"/>
    <property type="evidence" value="ECO:0007669"/>
    <property type="project" value="UniProtKB-SubCell"/>
</dbReference>
<evidence type="ECO:0000256" key="8">
    <source>
        <dbReference type="ARBA" id="ARBA00032174"/>
    </source>
</evidence>
<keyword evidence="7" id="KW-0539">Nucleus</keyword>
<dbReference type="AlphaFoldDB" id="A0A6J1MBY7"/>
<dbReference type="KEGG" id="dhe:111601866"/>
<keyword evidence="12" id="KW-1185">Reference proteome</keyword>
<evidence type="ECO:0000256" key="1">
    <source>
        <dbReference type="ARBA" id="ARBA00004210"/>
    </source>
</evidence>
<reference evidence="13" key="1">
    <citation type="submission" date="2025-08" db="UniProtKB">
        <authorList>
            <consortium name="RefSeq"/>
        </authorList>
    </citation>
    <scope>IDENTIFICATION</scope>
    <source>
        <strain evidence="13">15085-1641.00</strain>
        <tissue evidence="13">Whole body</tissue>
    </source>
</reference>
<protein>
    <recommendedName>
        <fullName evidence="3">DAZ-associated protein 2</fullName>
    </recommendedName>
    <alternativeName>
        <fullName evidence="8">Deleted in azoospermia-associated protein 2</fullName>
    </alternativeName>
    <alternativeName>
        <fullName evidence="9">Proline-rich transcript in brain protein</fullName>
    </alternativeName>
</protein>
<evidence type="ECO:0000256" key="9">
    <source>
        <dbReference type="ARBA" id="ARBA00034352"/>
    </source>
</evidence>
<evidence type="ECO:0000256" key="6">
    <source>
        <dbReference type="ARBA" id="ARBA00022843"/>
    </source>
</evidence>
<feature type="compositionally biased region" description="Polar residues" evidence="11">
    <location>
        <begin position="36"/>
        <end position="45"/>
    </location>
</feature>
<sequence>MSKPDSVGEATKSGNAPPYSFNYDYAASMRAPPPTYEQSQQQTIDYSPAAGAMPMHVPSNQYYGMTHHQQLPVMHQGHQGYGLAGPSTSAGAAAAHVLNVDSRATLRTTASGAVVVPPPPPGCLPTPAQLAAMQGKPVVVQQKKRSFF</sequence>
<evidence type="ECO:0000313" key="12">
    <source>
        <dbReference type="Proteomes" id="UP000504633"/>
    </source>
</evidence>